<reference evidence="2" key="1">
    <citation type="submission" date="2022-05" db="EMBL/GenBank/DDBJ databases">
        <title>Metagenome Sequencing of an Archaeal-Dominated Microbial Community from a Hot Spring at the Los Azufres Geothermal Field, Mexico.</title>
        <authorList>
            <person name="Marin-Paredes R."/>
            <person name="Martinez-Romero E."/>
            <person name="Servin-Garciduenas L.E."/>
        </authorList>
    </citation>
    <scope>NUCLEOTIDE SEQUENCE</scope>
    <source>
        <strain evidence="2">AZ1-454</strain>
    </source>
</reference>
<evidence type="ECO:0000313" key="2">
    <source>
        <dbReference type="EMBL" id="MCL7344418.1"/>
    </source>
</evidence>
<feature type="domain" description="Cysteine-rich" evidence="1">
    <location>
        <begin position="190"/>
        <end position="272"/>
    </location>
</feature>
<feature type="domain" description="Cysteine-rich" evidence="1">
    <location>
        <begin position="91"/>
        <end position="159"/>
    </location>
</feature>
<dbReference type="GO" id="GO:0016491">
    <property type="term" value="F:oxidoreductase activity"/>
    <property type="evidence" value="ECO:0007669"/>
    <property type="project" value="UniProtKB-ARBA"/>
</dbReference>
<dbReference type="AlphaFoldDB" id="A0AAE3K3E8"/>
<dbReference type="PANTHER" id="PTHR43255:SF2">
    <property type="entry name" value="HETERODISULFIDE REDUCTASE RELATED PROTEIN"/>
    <property type="match status" value="1"/>
</dbReference>
<proteinExistence type="predicted"/>
<dbReference type="EMBL" id="JZWS02000008">
    <property type="protein sequence ID" value="MCL7344418.1"/>
    <property type="molecule type" value="Genomic_DNA"/>
</dbReference>
<dbReference type="InterPro" id="IPR004017">
    <property type="entry name" value="Cys_rich_dom"/>
</dbReference>
<dbReference type="PANTHER" id="PTHR43255">
    <property type="entry name" value="IRON-SULFUR-BINDING OXIDOREDUCTASE FADF-RELATED-RELATED"/>
    <property type="match status" value="1"/>
</dbReference>
<gene>
    <name evidence="2" type="ORF">TQ35_007590</name>
</gene>
<organism evidence="2">
    <name type="scientific">Candidatus Aramenus sulfurataquae</name>
    <dbReference type="NCBI Taxonomy" id="1326980"/>
    <lineage>
        <taxon>Archaea</taxon>
        <taxon>Thermoproteota</taxon>
        <taxon>Thermoprotei</taxon>
        <taxon>Sulfolobales</taxon>
        <taxon>Sulfolobaceae</taxon>
        <taxon>Candidatus Aramenus</taxon>
    </lineage>
</organism>
<dbReference type="GO" id="GO:0005886">
    <property type="term" value="C:plasma membrane"/>
    <property type="evidence" value="ECO:0007669"/>
    <property type="project" value="TreeGrafter"/>
</dbReference>
<protein>
    <submittedName>
        <fullName evidence="2">(Fe-S)-binding protein</fullName>
    </submittedName>
</protein>
<dbReference type="InterPro" id="IPR051460">
    <property type="entry name" value="HdrC_iron-sulfur_subunit"/>
</dbReference>
<accession>A0AAE3K3E8</accession>
<evidence type="ECO:0000259" key="1">
    <source>
        <dbReference type="Pfam" id="PF02754"/>
    </source>
</evidence>
<sequence>MNDLKTLRDVLVENLERNMMPFPVDKRICTGWTRDLPRSGETIIYTSCMYQLAPLFPIFNRFLPYLSALKSLTPLASKLKPSEAQLNRAYNVLRKISNALTAKGIKLAYLYDDEPYSGALLLELGFLDEFQEYAKKVYERFKERGVKRIITVDPHTHNALTRYSEFFPFDVEVVNYIELVEAKEGDGNVYTIHDSCLYSRFLNLRDKFREKIKVKLVEDEMVTGKDTSFCCGGPLAPVDFKASEEVAKARAKSLSKLSKNLLVQCPICYVTLSPHFEGEVKDVAEVIL</sequence>
<dbReference type="Pfam" id="PF02754">
    <property type="entry name" value="CCG"/>
    <property type="match status" value="2"/>
</dbReference>
<name>A0AAE3K3E8_9CREN</name>
<comment type="caution">
    <text evidence="2">The sequence shown here is derived from an EMBL/GenBank/DDBJ whole genome shotgun (WGS) entry which is preliminary data.</text>
</comment>